<keyword evidence="4 6" id="KW-1133">Transmembrane helix</keyword>
<feature type="transmembrane region" description="Helical" evidence="6">
    <location>
        <begin position="265"/>
        <end position="289"/>
    </location>
</feature>
<dbReference type="AlphaFoldDB" id="A0A511R187"/>
<feature type="transmembrane region" description="Helical" evidence="6">
    <location>
        <begin position="160"/>
        <end position="183"/>
    </location>
</feature>
<evidence type="ECO:0000256" key="1">
    <source>
        <dbReference type="ARBA" id="ARBA00004651"/>
    </source>
</evidence>
<dbReference type="GO" id="GO:0005886">
    <property type="term" value="C:plasma membrane"/>
    <property type="evidence" value="ECO:0007669"/>
    <property type="project" value="UniProtKB-SubCell"/>
</dbReference>
<evidence type="ECO:0000256" key="3">
    <source>
        <dbReference type="ARBA" id="ARBA00022692"/>
    </source>
</evidence>
<evidence type="ECO:0000313" key="8">
    <source>
        <dbReference type="Proteomes" id="UP000321197"/>
    </source>
</evidence>
<keyword evidence="2" id="KW-1003">Cell membrane</keyword>
<dbReference type="PANTHER" id="PTHR30213">
    <property type="entry name" value="INNER MEMBRANE PROTEIN YHJD"/>
    <property type="match status" value="1"/>
</dbReference>
<protein>
    <submittedName>
        <fullName evidence="7">Uncharacterized protein</fullName>
    </submittedName>
</protein>
<comment type="caution">
    <text evidence="7">The sequence shown here is derived from an EMBL/GenBank/DDBJ whole genome shotgun (WGS) entry which is preliminary data.</text>
</comment>
<organism evidence="7 8">
    <name type="scientific">Meiothermus hypogaeus NBRC 106114</name>
    <dbReference type="NCBI Taxonomy" id="1227553"/>
    <lineage>
        <taxon>Bacteria</taxon>
        <taxon>Thermotogati</taxon>
        <taxon>Deinococcota</taxon>
        <taxon>Deinococci</taxon>
        <taxon>Thermales</taxon>
        <taxon>Thermaceae</taxon>
        <taxon>Meiothermus</taxon>
    </lineage>
</organism>
<dbReference type="PANTHER" id="PTHR30213:SF0">
    <property type="entry name" value="UPF0761 MEMBRANE PROTEIN YIHY"/>
    <property type="match status" value="1"/>
</dbReference>
<name>A0A511R187_9DEIN</name>
<sequence length="300" mass="32477">MQSFLGQVYQLYTRSHIPFFSAALAYYALFSLMPLLILLAGIFGFVLSGNEDLRNAVLVRLVELVVLLFPTQPDLAQTLVNFLTRGAFPLTFASLLILLWASSNFFAALAYALGIIFGGVSPLSQLPLPSQAAAASPDPHPLHRLLQQAWLLLQVMRGRIAGLLAPLLLGLALILLALLGLAMGFLLRFLPAELSFLRNGVEVVVPILGALLLFFLTYMLLPIPTPRVLAALAAATLAALAWEGVRLGLPLLLPRTQYELIYGPIAGFLLALAGFYLTMWILLVGAVLAKTLTDRSSDTI</sequence>
<evidence type="ECO:0000256" key="5">
    <source>
        <dbReference type="ARBA" id="ARBA00023136"/>
    </source>
</evidence>
<dbReference type="RefSeq" id="WP_147075375.1">
    <property type="nucleotide sequence ID" value="NZ_BJXL01000041.1"/>
</dbReference>
<dbReference type="OrthoDB" id="32292at2"/>
<evidence type="ECO:0000256" key="4">
    <source>
        <dbReference type="ARBA" id="ARBA00022989"/>
    </source>
</evidence>
<keyword evidence="3 6" id="KW-0812">Transmembrane</keyword>
<feature type="transmembrane region" description="Helical" evidence="6">
    <location>
        <begin position="24"/>
        <end position="47"/>
    </location>
</feature>
<feature type="transmembrane region" description="Helical" evidence="6">
    <location>
        <begin position="203"/>
        <end position="221"/>
    </location>
</feature>
<feature type="transmembrane region" description="Helical" evidence="6">
    <location>
        <begin position="106"/>
        <end position="123"/>
    </location>
</feature>
<dbReference type="PIRSF" id="PIRSF035875">
    <property type="entry name" value="RNase_BN"/>
    <property type="match status" value="1"/>
</dbReference>
<dbReference type="Proteomes" id="UP000321197">
    <property type="component" value="Unassembled WGS sequence"/>
</dbReference>
<comment type="subcellular location">
    <subcellularLocation>
        <location evidence="1">Cell membrane</location>
        <topology evidence="1">Multi-pass membrane protein</topology>
    </subcellularLocation>
</comment>
<evidence type="ECO:0000256" key="6">
    <source>
        <dbReference type="SAM" id="Phobius"/>
    </source>
</evidence>
<proteinExistence type="predicted"/>
<dbReference type="EMBL" id="BJXL01000041">
    <property type="protein sequence ID" value="GEM83374.1"/>
    <property type="molecule type" value="Genomic_DNA"/>
</dbReference>
<keyword evidence="5 6" id="KW-0472">Membrane</keyword>
<evidence type="ECO:0000256" key="2">
    <source>
        <dbReference type="ARBA" id="ARBA00022475"/>
    </source>
</evidence>
<dbReference type="Pfam" id="PF03631">
    <property type="entry name" value="Virul_fac_BrkB"/>
    <property type="match status" value="1"/>
</dbReference>
<gene>
    <name evidence="7" type="ORF">MHY01S_15400</name>
</gene>
<reference evidence="7 8" key="1">
    <citation type="submission" date="2019-07" db="EMBL/GenBank/DDBJ databases">
        <title>Whole genome shotgun sequence of Meiothermus hypogaeus NBRC 106114.</title>
        <authorList>
            <person name="Hosoyama A."/>
            <person name="Uohara A."/>
            <person name="Ohji S."/>
            <person name="Ichikawa N."/>
        </authorList>
    </citation>
    <scope>NUCLEOTIDE SEQUENCE [LARGE SCALE GENOMIC DNA]</scope>
    <source>
        <strain evidence="7 8">NBRC 106114</strain>
    </source>
</reference>
<feature type="transmembrane region" description="Helical" evidence="6">
    <location>
        <begin position="228"/>
        <end position="245"/>
    </location>
</feature>
<dbReference type="InterPro" id="IPR017039">
    <property type="entry name" value="Virul_fac_BrkB"/>
</dbReference>
<accession>A0A511R187</accession>
<evidence type="ECO:0000313" key="7">
    <source>
        <dbReference type="EMBL" id="GEM83374.1"/>
    </source>
</evidence>